<gene>
    <name evidence="3" type="primary">smpB</name>
    <name evidence="4" type="ORF">AXF13_09790</name>
</gene>
<dbReference type="PANTHER" id="PTHR30308">
    <property type="entry name" value="TMRNA-BINDING COMPONENT OF TRANS-TRANSLATION TAGGING COMPLEX"/>
    <property type="match status" value="1"/>
</dbReference>
<dbReference type="STRING" id="44742.AXF13_09790"/>
<dbReference type="InterPro" id="IPR020081">
    <property type="entry name" value="SsrA-bd_prot_CS"/>
</dbReference>
<comment type="function">
    <text evidence="3">Required for rescue of stalled ribosomes mediated by trans-translation. Binds to transfer-messenger RNA (tmRNA), required for stable association of tmRNA with ribosomes. tmRNA and SmpB together mimic tRNA shape, replacing the anticodon stem-loop with SmpB. tmRNA is encoded by the ssrA gene; the 2 termini fold to resemble tRNA(Ala) and it encodes a 'tag peptide', a short internal open reading frame. During trans-translation Ala-aminoacylated tmRNA acts like a tRNA, entering the A-site of stalled ribosomes, displacing the stalled mRNA. The ribosome then switches to translate the ORF on the tmRNA; the nascent peptide is terminated with the 'tag peptide' encoded by the tmRNA and targeted for degradation. The ribosome is freed to recommence translation, which seems to be the essential function of trans-translation.</text>
</comment>
<accession>A0A0X8JKE5</accession>
<dbReference type="KEGG" id="dfi:AXF13_09790"/>
<keyword evidence="2 3" id="KW-0694">RNA-binding</keyword>
<dbReference type="CDD" id="cd09294">
    <property type="entry name" value="SmpB"/>
    <property type="match status" value="1"/>
</dbReference>
<evidence type="ECO:0000256" key="2">
    <source>
        <dbReference type="ARBA" id="ARBA00022884"/>
    </source>
</evidence>
<dbReference type="Pfam" id="PF01668">
    <property type="entry name" value="SmpB"/>
    <property type="match status" value="1"/>
</dbReference>
<dbReference type="NCBIfam" id="TIGR00086">
    <property type="entry name" value="smpB"/>
    <property type="match status" value="1"/>
</dbReference>
<evidence type="ECO:0000256" key="3">
    <source>
        <dbReference type="HAMAP-Rule" id="MF_00023"/>
    </source>
</evidence>
<protein>
    <recommendedName>
        <fullName evidence="3">SsrA-binding protein</fullName>
    </recommendedName>
    <alternativeName>
        <fullName evidence="3">Small protein B</fullName>
    </alternativeName>
</protein>
<proteinExistence type="inferred from homology"/>
<dbReference type="Gene3D" id="2.40.280.10">
    <property type="match status" value="1"/>
</dbReference>
<keyword evidence="1 3" id="KW-0963">Cytoplasm</keyword>
<dbReference type="AlphaFoldDB" id="A0A0X8JKE5"/>
<comment type="similarity">
    <text evidence="3">Belongs to the SmpB family.</text>
</comment>
<comment type="subcellular location">
    <subcellularLocation>
        <location evidence="3">Cytoplasm</location>
    </subcellularLocation>
    <text evidence="3">The tmRNA-SmpB complex associates with stalled 70S ribosomes.</text>
</comment>
<dbReference type="RefSeq" id="WP_009302090.1">
    <property type="nucleotide sequence ID" value="NZ_CP014229.1"/>
</dbReference>
<dbReference type="InterPro" id="IPR023620">
    <property type="entry name" value="SmpB"/>
</dbReference>
<keyword evidence="5" id="KW-1185">Reference proteome</keyword>
<evidence type="ECO:0000313" key="4">
    <source>
        <dbReference type="EMBL" id="AMD90383.1"/>
    </source>
</evidence>
<dbReference type="InterPro" id="IPR000037">
    <property type="entry name" value="SsrA-bd_prot"/>
</dbReference>
<reference evidence="5" key="1">
    <citation type="submission" date="2016-02" db="EMBL/GenBank/DDBJ databases">
        <authorList>
            <person name="Holder M.E."/>
            <person name="Ajami N.J."/>
            <person name="Petrosino J.F."/>
        </authorList>
    </citation>
    <scope>NUCLEOTIDE SEQUENCE [LARGE SCALE GENOMIC DNA]</scope>
    <source>
        <strain evidence="5">CCUG 45958</strain>
    </source>
</reference>
<dbReference type="EMBL" id="CP014229">
    <property type="protein sequence ID" value="AMD90383.1"/>
    <property type="molecule type" value="Genomic_DNA"/>
</dbReference>
<evidence type="ECO:0000256" key="1">
    <source>
        <dbReference type="ARBA" id="ARBA00022490"/>
    </source>
</evidence>
<dbReference type="NCBIfam" id="NF003843">
    <property type="entry name" value="PRK05422.1"/>
    <property type="match status" value="1"/>
</dbReference>
<dbReference type="HAMAP" id="MF_00023">
    <property type="entry name" value="SmpB"/>
    <property type="match status" value="1"/>
</dbReference>
<dbReference type="GO" id="GO:0005829">
    <property type="term" value="C:cytosol"/>
    <property type="evidence" value="ECO:0007669"/>
    <property type="project" value="TreeGrafter"/>
</dbReference>
<evidence type="ECO:0000313" key="5">
    <source>
        <dbReference type="Proteomes" id="UP000069241"/>
    </source>
</evidence>
<dbReference type="Proteomes" id="UP000069241">
    <property type="component" value="Chromosome"/>
</dbReference>
<sequence>MSQKTPPSTIAVNKKARHLYELSEFLEAGIALTGPEVKSIRAGKVNFIDSYVEFKRGEAWLLSLHVAPYANAGYAPQEPDRPRRLLLHAREIAKLAGLVAQKGLTVVPVRVYLKRGKVKLEIALGRGKKLHDHRDTLKRRAEERDLARELA</sequence>
<dbReference type="GO" id="GO:0003723">
    <property type="term" value="F:RNA binding"/>
    <property type="evidence" value="ECO:0007669"/>
    <property type="project" value="UniProtKB-UniRule"/>
</dbReference>
<dbReference type="SUPFAM" id="SSF74982">
    <property type="entry name" value="Small protein B (SmpB)"/>
    <property type="match status" value="1"/>
</dbReference>
<name>A0A0X8JKE5_9BACT</name>
<dbReference type="PANTHER" id="PTHR30308:SF2">
    <property type="entry name" value="SSRA-BINDING PROTEIN"/>
    <property type="match status" value="1"/>
</dbReference>
<dbReference type="GO" id="GO:0070929">
    <property type="term" value="P:trans-translation"/>
    <property type="evidence" value="ECO:0007669"/>
    <property type="project" value="UniProtKB-UniRule"/>
</dbReference>
<organism evidence="4 5">
    <name type="scientific">Desulfovibrio fairfieldensis</name>
    <dbReference type="NCBI Taxonomy" id="44742"/>
    <lineage>
        <taxon>Bacteria</taxon>
        <taxon>Pseudomonadati</taxon>
        <taxon>Thermodesulfobacteriota</taxon>
        <taxon>Desulfovibrionia</taxon>
        <taxon>Desulfovibrionales</taxon>
        <taxon>Desulfovibrionaceae</taxon>
        <taxon>Desulfovibrio</taxon>
    </lineage>
</organism>
<dbReference type="PROSITE" id="PS01317">
    <property type="entry name" value="SSRP"/>
    <property type="match status" value="1"/>
</dbReference>
<dbReference type="GO" id="GO:0070930">
    <property type="term" value="P:trans-translation-dependent protein tagging"/>
    <property type="evidence" value="ECO:0007669"/>
    <property type="project" value="TreeGrafter"/>
</dbReference>